<dbReference type="AlphaFoldDB" id="A0A1D2MC34"/>
<feature type="compositionally biased region" description="Polar residues" evidence="1">
    <location>
        <begin position="12"/>
        <end position="24"/>
    </location>
</feature>
<proteinExistence type="predicted"/>
<comment type="caution">
    <text evidence="2">The sequence shown here is derived from an EMBL/GenBank/DDBJ whole genome shotgun (WGS) entry which is preliminary data.</text>
</comment>
<evidence type="ECO:0000313" key="3">
    <source>
        <dbReference type="Proteomes" id="UP000094527"/>
    </source>
</evidence>
<evidence type="ECO:0000256" key="1">
    <source>
        <dbReference type="SAM" id="MobiDB-lite"/>
    </source>
</evidence>
<feature type="compositionally biased region" description="Acidic residues" evidence="1">
    <location>
        <begin position="344"/>
        <end position="358"/>
    </location>
</feature>
<sequence>MRRLDHLDFGSLQISPSKTKTSRPPTGGNELKTKTPIPCFAVILWSPRILRELEHHAKCDGKLLTSLGIGRLLSEAVIDENPNMDWEKQFLLLDVVYGQGFRVTGNDKDHSITIPVGEVRCRKLGCAGLQTDVAVGDFSYVGLEILRQKPNVSTLMIWGGRTIISEDESEFKGQIHLDTYLGPINVIIFHGEEITRDRMRSIQGNFSTSELKLFNEDYRRRIINNQVDEIFAVQLSELASSKLDKEVEEKLGNLLKVSENNTLDDDSGPKDLPIEEVVEIVIESIPDSEPPVPPVKLAEPTDQSPVPGRIDQEGGLPDVEIIPDFCEEEGSDVGKWAGTQNLQDSDEDIPDKIEEDGSDVGKWAGTQILQDSDEDISDKIEEKGWEFIQKPG</sequence>
<dbReference type="EMBL" id="LJIJ01001947">
    <property type="protein sequence ID" value="ODM90471.1"/>
    <property type="molecule type" value="Genomic_DNA"/>
</dbReference>
<name>A0A1D2MC34_ORCCI</name>
<feature type="region of interest" description="Disordered" evidence="1">
    <location>
        <begin position="1"/>
        <end position="32"/>
    </location>
</feature>
<organism evidence="2 3">
    <name type="scientific">Orchesella cincta</name>
    <name type="common">Springtail</name>
    <name type="synonym">Podura cincta</name>
    <dbReference type="NCBI Taxonomy" id="48709"/>
    <lineage>
        <taxon>Eukaryota</taxon>
        <taxon>Metazoa</taxon>
        <taxon>Ecdysozoa</taxon>
        <taxon>Arthropoda</taxon>
        <taxon>Hexapoda</taxon>
        <taxon>Collembola</taxon>
        <taxon>Entomobryomorpha</taxon>
        <taxon>Entomobryoidea</taxon>
        <taxon>Orchesellidae</taxon>
        <taxon>Orchesellinae</taxon>
        <taxon>Orchesella</taxon>
    </lineage>
</organism>
<accession>A0A1D2MC34</accession>
<protein>
    <submittedName>
        <fullName evidence="2">Uncharacterized protein</fullName>
    </submittedName>
</protein>
<reference evidence="2 3" key="1">
    <citation type="journal article" date="2016" name="Genome Biol. Evol.">
        <title>Gene Family Evolution Reflects Adaptation to Soil Environmental Stressors in the Genome of the Collembolan Orchesella cincta.</title>
        <authorList>
            <person name="Faddeeva-Vakhrusheva A."/>
            <person name="Derks M.F."/>
            <person name="Anvar S.Y."/>
            <person name="Agamennone V."/>
            <person name="Suring W."/>
            <person name="Smit S."/>
            <person name="van Straalen N.M."/>
            <person name="Roelofs D."/>
        </authorList>
    </citation>
    <scope>NUCLEOTIDE SEQUENCE [LARGE SCALE GENOMIC DNA]</scope>
    <source>
        <tissue evidence="2">Mixed pool</tissue>
    </source>
</reference>
<feature type="non-terminal residue" evidence="2">
    <location>
        <position position="392"/>
    </location>
</feature>
<dbReference type="Proteomes" id="UP000094527">
    <property type="component" value="Unassembled WGS sequence"/>
</dbReference>
<gene>
    <name evidence="2" type="ORF">Ocin01_16211</name>
</gene>
<evidence type="ECO:0000313" key="2">
    <source>
        <dbReference type="EMBL" id="ODM90471.1"/>
    </source>
</evidence>
<keyword evidence="3" id="KW-1185">Reference proteome</keyword>
<feature type="region of interest" description="Disordered" evidence="1">
    <location>
        <begin position="330"/>
        <end position="359"/>
    </location>
</feature>
<feature type="region of interest" description="Disordered" evidence="1">
    <location>
        <begin position="286"/>
        <end position="316"/>
    </location>
</feature>